<dbReference type="PROSITE" id="PS51084">
    <property type="entry name" value="HIT_2"/>
    <property type="match status" value="1"/>
</dbReference>
<dbReference type="InterPro" id="IPR036265">
    <property type="entry name" value="HIT-like_sf"/>
</dbReference>
<protein>
    <submittedName>
        <fullName evidence="3">G3094 protein</fullName>
    </submittedName>
</protein>
<dbReference type="SUPFAM" id="SSF54197">
    <property type="entry name" value="HIT-like"/>
    <property type="match status" value="1"/>
</dbReference>
<sequence length="168" mass="18762">MAFLALAAPAFVGGLVTGFLKPSLPFRKGKRGEGFVLWPELAKGKHEVLRMDLCTVLLMDDTNYPCWLVLVPQRKDIKEVIDLSDKDQRKLWEEVSHVCRAVRRSFEPGLKLNIAAIGNVVAQLHVHITLRSPKDPSWPGPCYGAVPPKAFTPEALEQMLEKLNTALH</sequence>
<accession>A0ABP1FLZ1</accession>
<gene>
    <name evidence="3" type="primary">g3094</name>
    <name evidence="3" type="ORF">VP750_LOCUS2642</name>
</gene>
<evidence type="ECO:0000313" key="3">
    <source>
        <dbReference type="EMBL" id="CAL5220983.1"/>
    </source>
</evidence>
<dbReference type="Proteomes" id="UP001497392">
    <property type="component" value="Unassembled WGS sequence"/>
</dbReference>
<comment type="caution">
    <text evidence="3">The sequence shown here is derived from an EMBL/GenBank/DDBJ whole genome shotgun (WGS) entry which is preliminary data.</text>
</comment>
<keyword evidence="4" id="KW-1185">Reference proteome</keyword>
<proteinExistence type="predicted"/>
<dbReference type="InterPro" id="IPR011146">
    <property type="entry name" value="HIT-like"/>
</dbReference>
<comment type="caution">
    <text evidence="1">Lacks conserved residue(s) required for the propagation of feature annotation.</text>
</comment>
<feature type="domain" description="HIT" evidence="2">
    <location>
        <begin position="34"/>
        <end position="138"/>
    </location>
</feature>
<organism evidence="3 4">
    <name type="scientific">Coccomyxa viridis</name>
    <dbReference type="NCBI Taxonomy" id="1274662"/>
    <lineage>
        <taxon>Eukaryota</taxon>
        <taxon>Viridiplantae</taxon>
        <taxon>Chlorophyta</taxon>
        <taxon>core chlorophytes</taxon>
        <taxon>Trebouxiophyceae</taxon>
        <taxon>Trebouxiophyceae incertae sedis</taxon>
        <taxon>Coccomyxaceae</taxon>
        <taxon>Coccomyxa</taxon>
    </lineage>
</organism>
<dbReference type="Gene3D" id="3.30.428.10">
    <property type="entry name" value="HIT-like"/>
    <property type="match status" value="1"/>
</dbReference>
<evidence type="ECO:0000256" key="1">
    <source>
        <dbReference type="PROSITE-ProRule" id="PRU00464"/>
    </source>
</evidence>
<name>A0ABP1FLZ1_9CHLO</name>
<reference evidence="3 4" key="1">
    <citation type="submission" date="2024-06" db="EMBL/GenBank/DDBJ databases">
        <authorList>
            <person name="Kraege A."/>
            <person name="Thomma B."/>
        </authorList>
    </citation>
    <scope>NUCLEOTIDE SEQUENCE [LARGE SCALE GENOMIC DNA]</scope>
</reference>
<dbReference type="Pfam" id="PF01230">
    <property type="entry name" value="HIT"/>
    <property type="match status" value="1"/>
</dbReference>
<dbReference type="EMBL" id="CAXHTA020000004">
    <property type="protein sequence ID" value="CAL5220983.1"/>
    <property type="molecule type" value="Genomic_DNA"/>
</dbReference>
<evidence type="ECO:0000313" key="4">
    <source>
        <dbReference type="Proteomes" id="UP001497392"/>
    </source>
</evidence>
<evidence type="ECO:0000259" key="2">
    <source>
        <dbReference type="PROSITE" id="PS51084"/>
    </source>
</evidence>